<gene>
    <name evidence="1" type="ORF">M9H77_06542</name>
</gene>
<name>A0ACC0BSD8_CATRO</name>
<proteinExistence type="predicted"/>
<keyword evidence="2" id="KW-1185">Reference proteome</keyword>
<reference evidence="2" key="1">
    <citation type="journal article" date="2023" name="Nat. Plants">
        <title>Single-cell RNA sequencing provides a high-resolution roadmap for understanding the multicellular compartmentation of specialized metabolism.</title>
        <authorList>
            <person name="Sun S."/>
            <person name="Shen X."/>
            <person name="Li Y."/>
            <person name="Li Y."/>
            <person name="Wang S."/>
            <person name="Li R."/>
            <person name="Zhang H."/>
            <person name="Shen G."/>
            <person name="Guo B."/>
            <person name="Wei J."/>
            <person name="Xu J."/>
            <person name="St-Pierre B."/>
            <person name="Chen S."/>
            <person name="Sun C."/>
        </authorList>
    </citation>
    <scope>NUCLEOTIDE SEQUENCE [LARGE SCALE GENOMIC DNA]</scope>
</reference>
<evidence type="ECO:0000313" key="2">
    <source>
        <dbReference type="Proteomes" id="UP001060085"/>
    </source>
</evidence>
<sequence length="122" mass="13608">MAKRIVSSSVPIHKVKPMKHGKRKKFLLKRVLDYLKSDNYMCAPLLSFKNLGFCSAPMVSASSPGVNVSEPILVKKKNLLGKVKDYMISDQYLYAPLVDYQPLLPAAISTSSSQDKGKTRMM</sequence>
<dbReference type="EMBL" id="CM044702">
    <property type="protein sequence ID" value="KAI5675592.1"/>
    <property type="molecule type" value="Genomic_DNA"/>
</dbReference>
<protein>
    <submittedName>
        <fullName evidence="1">Uncharacterized protein</fullName>
    </submittedName>
</protein>
<organism evidence="1 2">
    <name type="scientific">Catharanthus roseus</name>
    <name type="common">Madagascar periwinkle</name>
    <name type="synonym">Vinca rosea</name>
    <dbReference type="NCBI Taxonomy" id="4058"/>
    <lineage>
        <taxon>Eukaryota</taxon>
        <taxon>Viridiplantae</taxon>
        <taxon>Streptophyta</taxon>
        <taxon>Embryophyta</taxon>
        <taxon>Tracheophyta</taxon>
        <taxon>Spermatophyta</taxon>
        <taxon>Magnoliopsida</taxon>
        <taxon>eudicotyledons</taxon>
        <taxon>Gunneridae</taxon>
        <taxon>Pentapetalae</taxon>
        <taxon>asterids</taxon>
        <taxon>lamiids</taxon>
        <taxon>Gentianales</taxon>
        <taxon>Apocynaceae</taxon>
        <taxon>Rauvolfioideae</taxon>
        <taxon>Vinceae</taxon>
        <taxon>Catharanthinae</taxon>
        <taxon>Catharanthus</taxon>
    </lineage>
</organism>
<comment type="caution">
    <text evidence="1">The sequence shown here is derived from an EMBL/GenBank/DDBJ whole genome shotgun (WGS) entry which is preliminary data.</text>
</comment>
<accession>A0ACC0BSD8</accession>
<evidence type="ECO:0000313" key="1">
    <source>
        <dbReference type="EMBL" id="KAI5675592.1"/>
    </source>
</evidence>
<dbReference type="Proteomes" id="UP001060085">
    <property type="component" value="Linkage Group LG02"/>
</dbReference>